<evidence type="ECO:0000256" key="1">
    <source>
        <dbReference type="ARBA" id="ARBA00004141"/>
    </source>
</evidence>
<feature type="transmembrane region" description="Helical" evidence="5">
    <location>
        <begin position="55"/>
        <end position="73"/>
    </location>
</feature>
<evidence type="ECO:0000256" key="3">
    <source>
        <dbReference type="ARBA" id="ARBA00022989"/>
    </source>
</evidence>
<dbReference type="AlphaFoldDB" id="A0A6M1SVF6"/>
<dbReference type="Proteomes" id="UP000473278">
    <property type="component" value="Unassembled WGS sequence"/>
</dbReference>
<evidence type="ECO:0000259" key="6">
    <source>
        <dbReference type="Pfam" id="PF01957"/>
    </source>
</evidence>
<dbReference type="RefSeq" id="WP_165141892.1">
    <property type="nucleotide sequence ID" value="NZ_JAALLT010000003.1"/>
</dbReference>
<keyword evidence="4 5" id="KW-0472">Membrane</keyword>
<comment type="subcellular location">
    <subcellularLocation>
        <location evidence="1">Membrane</location>
        <topology evidence="1">Multi-pass membrane protein</topology>
    </subcellularLocation>
</comment>
<accession>A0A6M1SVF6</accession>
<reference evidence="7 8" key="1">
    <citation type="submission" date="2020-02" db="EMBL/GenBank/DDBJ databases">
        <title>Balneolaceae bacterium YR4-1, complete genome.</title>
        <authorList>
            <person name="Li Y."/>
            <person name="Wu S."/>
        </authorList>
    </citation>
    <scope>NUCLEOTIDE SEQUENCE [LARGE SCALE GENOMIC DNA]</scope>
    <source>
        <strain evidence="7 8">YR4-1</strain>
    </source>
</reference>
<dbReference type="Gene3D" id="2.40.50.140">
    <property type="entry name" value="Nucleic acid-binding proteins"/>
    <property type="match status" value="1"/>
</dbReference>
<organism evidence="7 8">
    <name type="scientific">Halalkalibaculum roseum</name>
    <dbReference type="NCBI Taxonomy" id="2709311"/>
    <lineage>
        <taxon>Bacteria</taxon>
        <taxon>Pseudomonadati</taxon>
        <taxon>Balneolota</taxon>
        <taxon>Balneolia</taxon>
        <taxon>Balneolales</taxon>
        <taxon>Balneolaceae</taxon>
        <taxon>Halalkalibaculum</taxon>
    </lineage>
</organism>
<evidence type="ECO:0000313" key="7">
    <source>
        <dbReference type="EMBL" id="NGP76970.1"/>
    </source>
</evidence>
<dbReference type="EMBL" id="JAALLT010000003">
    <property type="protein sequence ID" value="NGP76970.1"/>
    <property type="molecule type" value="Genomic_DNA"/>
</dbReference>
<evidence type="ECO:0000313" key="8">
    <source>
        <dbReference type="Proteomes" id="UP000473278"/>
    </source>
</evidence>
<keyword evidence="2 5" id="KW-0812">Transmembrane</keyword>
<protein>
    <submittedName>
        <fullName evidence="7">NfeD family protein</fullName>
    </submittedName>
</protein>
<dbReference type="InterPro" id="IPR052165">
    <property type="entry name" value="Membrane_assoc_protease"/>
</dbReference>
<evidence type="ECO:0000256" key="4">
    <source>
        <dbReference type="ARBA" id="ARBA00023136"/>
    </source>
</evidence>
<gene>
    <name evidence="7" type="ORF">G3570_10020</name>
</gene>
<keyword evidence="8" id="KW-1185">Reference proteome</keyword>
<keyword evidence="3 5" id="KW-1133">Transmembrane helix</keyword>
<sequence>MDGETLTWIFLAGGAALMILETLIPGGVSFFLGFSGIFVGVLRYFGILVEPGTSIITWLGTAIALILVFRPLLMKYWGGESFFKLADEDFEAMGQIVEVVEPINDQDNSGRIKFQGISWQARTIEGDLKPGQKAKIKYRDNVTWVVEPLDELED</sequence>
<evidence type="ECO:0000256" key="5">
    <source>
        <dbReference type="SAM" id="Phobius"/>
    </source>
</evidence>
<dbReference type="PANTHER" id="PTHR33507">
    <property type="entry name" value="INNER MEMBRANE PROTEIN YBBJ"/>
    <property type="match status" value="1"/>
</dbReference>
<dbReference type="InterPro" id="IPR002810">
    <property type="entry name" value="NfeD-like_C"/>
</dbReference>
<evidence type="ECO:0000256" key="2">
    <source>
        <dbReference type="ARBA" id="ARBA00022692"/>
    </source>
</evidence>
<dbReference type="GO" id="GO:0005886">
    <property type="term" value="C:plasma membrane"/>
    <property type="evidence" value="ECO:0007669"/>
    <property type="project" value="TreeGrafter"/>
</dbReference>
<proteinExistence type="predicted"/>
<dbReference type="Pfam" id="PF01957">
    <property type="entry name" value="NfeD"/>
    <property type="match status" value="1"/>
</dbReference>
<name>A0A6M1SVF6_9BACT</name>
<dbReference type="PANTHER" id="PTHR33507:SF3">
    <property type="entry name" value="INNER MEMBRANE PROTEIN YBBJ"/>
    <property type="match status" value="1"/>
</dbReference>
<dbReference type="InterPro" id="IPR012340">
    <property type="entry name" value="NA-bd_OB-fold"/>
</dbReference>
<feature type="domain" description="NfeD-like C-terminal" evidence="6">
    <location>
        <begin position="93"/>
        <end position="148"/>
    </location>
</feature>
<comment type="caution">
    <text evidence="7">The sequence shown here is derived from an EMBL/GenBank/DDBJ whole genome shotgun (WGS) entry which is preliminary data.</text>
</comment>